<keyword evidence="2" id="KW-1185">Reference proteome</keyword>
<reference evidence="1 2" key="1">
    <citation type="submission" date="2014-11" db="EMBL/GenBank/DDBJ databases">
        <title>Genetic blueprint of the zoonotic pathogen Toxocara canis.</title>
        <authorList>
            <person name="Zhu X.-Q."/>
            <person name="Korhonen P.K."/>
            <person name="Cai H."/>
            <person name="Young N.D."/>
            <person name="Nejsum P."/>
            <person name="von Samson-Himmelstjerna G."/>
            <person name="Boag P.R."/>
            <person name="Tan P."/>
            <person name="Li Q."/>
            <person name="Min J."/>
            <person name="Yang Y."/>
            <person name="Wang X."/>
            <person name="Fang X."/>
            <person name="Hall R.S."/>
            <person name="Hofmann A."/>
            <person name="Sternberg P.W."/>
            <person name="Jex A.R."/>
            <person name="Gasser R.B."/>
        </authorList>
    </citation>
    <scope>NUCLEOTIDE SEQUENCE [LARGE SCALE GENOMIC DNA]</scope>
    <source>
        <strain evidence="1">PN_DK_2014</strain>
    </source>
</reference>
<accession>A0A0B2VQY4</accession>
<sequence length="108" mass="12655">MQVSSIHRLIRVSKHIHHHIRYNSTNYEHWQTPNINDDFANEYDRRSYNSSKHDDDNDWLLATATPIESTTTEYASKWKTSLSTSMRSTTILTYPIKNEPPTSTNDVE</sequence>
<dbReference type="Proteomes" id="UP000031036">
    <property type="component" value="Unassembled WGS sequence"/>
</dbReference>
<dbReference type="EMBL" id="JPKZ01001136">
    <property type="protein sequence ID" value="KHN83797.1"/>
    <property type="molecule type" value="Genomic_DNA"/>
</dbReference>
<dbReference type="AlphaFoldDB" id="A0A0B2VQY4"/>
<evidence type="ECO:0000313" key="1">
    <source>
        <dbReference type="EMBL" id="KHN83797.1"/>
    </source>
</evidence>
<name>A0A0B2VQY4_TOXCA</name>
<comment type="caution">
    <text evidence="1">The sequence shown here is derived from an EMBL/GenBank/DDBJ whole genome shotgun (WGS) entry which is preliminary data.</text>
</comment>
<protein>
    <submittedName>
        <fullName evidence="1">Uncharacterized protein</fullName>
    </submittedName>
</protein>
<gene>
    <name evidence="1" type="ORF">Tcan_16345</name>
</gene>
<proteinExistence type="predicted"/>
<organism evidence="1 2">
    <name type="scientific">Toxocara canis</name>
    <name type="common">Canine roundworm</name>
    <dbReference type="NCBI Taxonomy" id="6265"/>
    <lineage>
        <taxon>Eukaryota</taxon>
        <taxon>Metazoa</taxon>
        <taxon>Ecdysozoa</taxon>
        <taxon>Nematoda</taxon>
        <taxon>Chromadorea</taxon>
        <taxon>Rhabditida</taxon>
        <taxon>Spirurina</taxon>
        <taxon>Ascaridomorpha</taxon>
        <taxon>Ascaridoidea</taxon>
        <taxon>Toxocaridae</taxon>
        <taxon>Toxocara</taxon>
    </lineage>
</organism>
<evidence type="ECO:0000313" key="2">
    <source>
        <dbReference type="Proteomes" id="UP000031036"/>
    </source>
</evidence>